<evidence type="ECO:0000256" key="3">
    <source>
        <dbReference type="ARBA" id="ARBA00022676"/>
    </source>
</evidence>
<keyword evidence="2" id="KW-1003">Cell membrane</keyword>
<evidence type="ECO:0000256" key="2">
    <source>
        <dbReference type="ARBA" id="ARBA00022475"/>
    </source>
</evidence>
<keyword evidence="4 7" id="KW-0808">Transferase</keyword>
<dbReference type="PANTHER" id="PTHR43646">
    <property type="entry name" value="GLYCOSYLTRANSFERASE"/>
    <property type="match status" value="1"/>
</dbReference>
<dbReference type="PANTHER" id="PTHR43646:SF2">
    <property type="entry name" value="GLYCOSYLTRANSFERASE 2-LIKE DOMAIN-CONTAINING PROTEIN"/>
    <property type="match status" value="1"/>
</dbReference>
<dbReference type="RefSeq" id="WP_174825985.1">
    <property type="nucleotide sequence ID" value="NZ_BKAJ01000175.1"/>
</dbReference>
<dbReference type="EMBL" id="BKAJ01000175">
    <property type="protein sequence ID" value="GEP60676.1"/>
    <property type="molecule type" value="Genomic_DNA"/>
</dbReference>
<comment type="caution">
    <text evidence="7">The sequence shown here is derived from an EMBL/GenBank/DDBJ whole genome shotgun (WGS) entry which is preliminary data.</text>
</comment>
<gene>
    <name evidence="7" type="ORF">RSO01_78420</name>
</gene>
<evidence type="ECO:0000256" key="5">
    <source>
        <dbReference type="ARBA" id="ARBA00023136"/>
    </source>
</evidence>
<sequence length="225" mass="24729">MTTDIDVVIPTLNAARSLAHTLESLRGDHDLKLSITVCDGGSRDDTASIARQAGAAVLEIEPGRGKQLAAGAMAGGAPWLLFLHADTRLSAGWAAAARQLMARPARKAGYFRLRFDSADPRARRIERLAAWRCRTFGLPYGDQGLLIERAFYQQLGGFHALPLMEDVDFVRRIGRRNLLPLDADAITSAARYERDGWLARPMRNLGCLALYFAGLPPTVIRRLYG</sequence>
<dbReference type="AlphaFoldDB" id="A0A512NNZ3"/>
<evidence type="ECO:0000256" key="4">
    <source>
        <dbReference type="ARBA" id="ARBA00022679"/>
    </source>
</evidence>
<evidence type="ECO:0000259" key="6">
    <source>
        <dbReference type="Pfam" id="PF00535"/>
    </source>
</evidence>
<feature type="domain" description="Glycosyltransferase 2-like" evidence="6">
    <location>
        <begin position="7"/>
        <end position="128"/>
    </location>
</feature>
<dbReference type="InterPro" id="IPR029044">
    <property type="entry name" value="Nucleotide-diphossugar_trans"/>
</dbReference>
<organism evidence="7 8">
    <name type="scientific">Reyranella soli</name>
    <dbReference type="NCBI Taxonomy" id="1230389"/>
    <lineage>
        <taxon>Bacteria</taxon>
        <taxon>Pseudomonadati</taxon>
        <taxon>Pseudomonadota</taxon>
        <taxon>Alphaproteobacteria</taxon>
        <taxon>Hyphomicrobiales</taxon>
        <taxon>Reyranellaceae</taxon>
        <taxon>Reyranella</taxon>
    </lineage>
</organism>
<dbReference type="InterPro" id="IPR026461">
    <property type="entry name" value="Trfase_2_rSAM/seldom_assoc"/>
</dbReference>
<dbReference type="Pfam" id="PF00535">
    <property type="entry name" value="Glycos_transf_2"/>
    <property type="match status" value="1"/>
</dbReference>
<keyword evidence="5" id="KW-0472">Membrane</keyword>
<dbReference type="SUPFAM" id="SSF53448">
    <property type="entry name" value="Nucleotide-diphospho-sugar transferases"/>
    <property type="match status" value="1"/>
</dbReference>
<evidence type="ECO:0000313" key="8">
    <source>
        <dbReference type="Proteomes" id="UP000321058"/>
    </source>
</evidence>
<dbReference type="Proteomes" id="UP000321058">
    <property type="component" value="Unassembled WGS sequence"/>
</dbReference>
<evidence type="ECO:0000256" key="1">
    <source>
        <dbReference type="ARBA" id="ARBA00004236"/>
    </source>
</evidence>
<dbReference type="GO" id="GO:0005886">
    <property type="term" value="C:plasma membrane"/>
    <property type="evidence" value="ECO:0007669"/>
    <property type="project" value="UniProtKB-SubCell"/>
</dbReference>
<dbReference type="CDD" id="cd02522">
    <property type="entry name" value="GT_2_like_a"/>
    <property type="match status" value="1"/>
</dbReference>
<dbReference type="GO" id="GO:0016757">
    <property type="term" value="F:glycosyltransferase activity"/>
    <property type="evidence" value="ECO:0007669"/>
    <property type="project" value="UniProtKB-KW"/>
</dbReference>
<keyword evidence="8" id="KW-1185">Reference proteome</keyword>
<dbReference type="NCBIfam" id="TIGR04283">
    <property type="entry name" value="glyco_like_mftF"/>
    <property type="match status" value="1"/>
</dbReference>
<reference evidence="7 8" key="1">
    <citation type="submission" date="2019-07" db="EMBL/GenBank/DDBJ databases">
        <title>Whole genome shotgun sequence of Reyranella soli NBRC 108950.</title>
        <authorList>
            <person name="Hosoyama A."/>
            <person name="Uohara A."/>
            <person name="Ohji S."/>
            <person name="Ichikawa N."/>
        </authorList>
    </citation>
    <scope>NUCLEOTIDE SEQUENCE [LARGE SCALE GENOMIC DNA]</scope>
    <source>
        <strain evidence="7 8">NBRC 108950</strain>
    </source>
</reference>
<comment type="subcellular location">
    <subcellularLocation>
        <location evidence="1">Cell membrane</location>
    </subcellularLocation>
</comment>
<name>A0A512NNZ3_9HYPH</name>
<keyword evidence="3" id="KW-0328">Glycosyltransferase</keyword>
<protein>
    <submittedName>
        <fullName evidence="7">Glycosyl transferase</fullName>
    </submittedName>
</protein>
<dbReference type="InterPro" id="IPR001173">
    <property type="entry name" value="Glyco_trans_2-like"/>
</dbReference>
<proteinExistence type="predicted"/>
<evidence type="ECO:0000313" key="7">
    <source>
        <dbReference type="EMBL" id="GEP60676.1"/>
    </source>
</evidence>
<dbReference type="Gene3D" id="3.90.550.10">
    <property type="entry name" value="Spore Coat Polysaccharide Biosynthesis Protein SpsA, Chain A"/>
    <property type="match status" value="1"/>
</dbReference>
<accession>A0A512NNZ3</accession>